<keyword evidence="8 9" id="KW-0472">Membrane</keyword>
<dbReference type="PANTHER" id="PTHR32507:SF8">
    <property type="entry name" value="CNH1P"/>
    <property type="match status" value="1"/>
</dbReference>
<feature type="transmembrane region" description="Helical" evidence="9">
    <location>
        <begin position="368"/>
        <end position="387"/>
    </location>
</feature>
<feature type="transmembrane region" description="Helical" evidence="9">
    <location>
        <begin position="93"/>
        <end position="113"/>
    </location>
</feature>
<feature type="transmembrane region" description="Helical" evidence="9">
    <location>
        <begin position="282"/>
        <end position="301"/>
    </location>
</feature>
<dbReference type="GO" id="GO:0005886">
    <property type="term" value="C:plasma membrane"/>
    <property type="evidence" value="ECO:0007669"/>
    <property type="project" value="UniProtKB-SubCell"/>
</dbReference>
<dbReference type="GO" id="GO:1902600">
    <property type="term" value="P:proton transmembrane transport"/>
    <property type="evidence" value="ECO:0007669"/>
    <property type="project" value="InterPro"/>
</dbReference>
<comment type="subcellular location">
    <subcellularLocation>
        <location evidence="1">Cell membrane</location>
        <topology evidence="1">Multi-pass membrane protein</topology>
    </subcellularLocation>
</comment>
<keyword evidence="7" id="KW-0406">Ion transport</keyword>
<evidence type="ECO:0000256" key="6">
    <source>
        <dbReference type="ARBA" id="ARBA00022989"/>
    </source>
</evidence>
<feature type="transmembrane region" description="Helical" evidence="9">
    <location>
        <begin position="31"/>
        <end position="52"/>
    </location>
</feature>
<keyword evidence="5 9" id="KW-0812">Transmembrane</keyword>
<dbReference type="PANTHER" id="PTHR32507">
    <property type="entry name" value="NA(+)/H(+) ANTIPORTER 1"/>
    <property type="match status" value="1"/>
</dbReference>
<sequence length="405" mass="42622">MSGYQILTVFAAFAFAYSLIASRLEKTPVNGAFVYVAVGMLFGPHLLGLIDLSVDGEAISRLAEIALAICLFTDSSNANLSVLRRVEAIPVRLLLIGLPLTIAMGLGLAWWIFGDLSFFEIALIATMLAPTDAALGKAVVTNPVVPAKVRESLNVESGLNDGICVPVILFFLALAAGSVEASESAGLVMQLPLEVIGIGVAVGLALAVVGGFALRNCASRGWVSDTWLQMPIIALALLCFGLAQWLGGSGFIASFVGGLTFGALTKQHKEQFLDAAEGTADAVAMVTWFTFGTVILGLLLPGFSWQVLVYALLSLTVVRMLPVFLCLIGTGFQRDTLLFMGWFGPRGLASIVFVVMVVGEKLTGNDTIVAVVVWTIVLSIVLHGLSANPLAAKYGARVDARGGMI</sequence>
<feature type="transmembrane region" description="Helical" evidence="9">
    <location>
        <begin position="307"/>
        <end position="330"/>
    </location>
</feature>
<dbReference type="InterPro" id="IPR006153">
    <property type="entry name" value="Cation/H_exchanger_TM"/>
</dbReference>
<feature type="transmembrane region" description="Helical" evidence="9">
    <location>
        <begin position="159"/>
        <end position="179"/>
    </location>
</feature>
<keyword evidence="12" id="KW-1185">Reference proteome</keyword>
<comment type="caution">
    <text evidence="11">The sequence shown here is derived from an EMBL/GenBank/DDBJ whole genome shotgun (WGS) entry which is preliminary data.</text>
</comment>
<feature type="transmembrane region" description="Helical" evidence="9">
    <location>
        <begin position="337"/>
        <end position="356"/>
    </location>
</feature>
<dbReference type="EMBL" id="SJPJ01000001">
    <property type="protein sequence ID" value="TWT81259.1"/>
    <property type="molecule type" value="Genomic_DNA"/>
</dbReference>
<keyword evidence="3" id="KW-0050">Antiport</keyword>
<proteinExistence type="predicted"/>
<dbReference type="GO" id="GO:0015297">
    <property type="term" value="F:antiporter activity"/>
    <property type="evidence" value="ECO:0007669"/>
    <property type="project" value="UniProtKB-KW"/>
</dbReference>
<reference evidence="11 12" key="1">
    <citation type="submission" date="2019-02" db="EMBL/GenBank/DDBJ databases">
        <title>Deep-cultivation of Planctomycetes and their phenomic and genomic characterization uncovers novel biology.</title>
        <authorList>
            <person name="Wiegand S."/>
            <person name="Jogler M."/>
            <person name="Boedeker C."/>
            <person name="Pinto D."/>
            <person name="Vollmers J."/>
            <person name="Rivas-Marin E."/>
            <person name="Kohn T."/>
            <person name="Peeters S.H."/>
            <person name="Heuer A."/>
            <person name="Rast P."/>
            <person name="Oberbeckmann S."/>
            <person name="Bunk B."/>
            <person name="Jeske O."/>
            <person name="Meyerdierks A."/>
            <person name="Storesund J.E."/>
            <person name="Kallscheuer N."/>
            <person name="Luecker S."/>
            <person name="Lage O.M."/>
            <person name="Pohl T."/>
            <person name="Merkel B.J."/>
            <person name="Hornburger P."/>
            <person name="Mueller R.-W."/>
            <person name="Bruemmer F."/>
            <person name="Labrenz M."/>
            <person name="Spormann A.M."/>
            <person name="Op Den Camp H."/>
            <person name="Overmann J."/>
            <person name="Amann R."/>
            <person name="Jetten M.S.M."/>
            <person name="Mascher T."/>
            <person name="Medema M.H."/>
            <person name="Devos D.P."/>
            <person name="Kaster A.-K."/>
            <person name="Ovreas L."/>
            <person name="Rohde M."/>
            <person name="Galperin M.Y."/>
            <person name="Jogler C."/>
        </authorList>
    </citation>
    <scope>NUCLEOTIDE SEQUENCE [LARGE SCALE GENOMIC DNA]</scope>
    <source>
        <strain evidence="11 12">CA13</strain>
    </source>
</reference>
<evidence type="ECO:0000313" key="11">
    <source>
        <dbReference type="EMBL" id="TWT81259.1"/>
    </source>
</evidence>
<dbReference type="OrthoDB" id="9810860at2"/>
<dbReference type="AlphaFoldDB" id="A0A5C5Z1Q4"/>
<keyword evidence="6 9" id="KW-1133">Transmembrane helix</keyword>
<evidence type="ECO:0000259" key="10">
    <source>
        <dbReference type="Pfam" id="PF00999"/>
    </source>
</evidence>
<evidence type="ECO:0000313" key="12">
    <source>
        <dbReference type="Proteomes" id="UP000315010"/>
    </source>
</evidence>
<protein>
    <submittedName>
        <fullName evidence="11">K(+)/H(+) antiporter NhaP2</fullName>
    </submittedName>
</protein>
<dbReference type="Pfam" id="PF00999">
    <property type="entry name" value="Na_H_Exchanger"/>
    <property type="match status" value="1"/>
</dbReference>
<feature type="transmembrane region" description="Helical" evidence="9">
    <location>
        <begin position="191"/>
        <end position="212"/>
    </location>
</feature>
<feature type="transmembrane region" description="Helical" evidence="9">
    <location>
        <begin position="232"/>
        <end position="261"/>
    </location>
</feature>
<name>A0A5C5Z1Q4_9BACT</name>
<dbReference type="Gene3D" id="1.20.1530.20">
    <property type="match status" value="1"/>
</dbReference>
<dbReference type="InterPro" id="IPR038770">
    <property type="entry name" value="Na+/solute_symporter_sf"/>
</dbReference>
<evidence type="ECO:0000256" key="1">
    <source>
        <dbReference type="ARBA" id="ARBA00004651"/>
    </source>
</evidence>
<evidence type="ECO:0000256" key="5">
    <source>
        <dbReference type="ARBA" id="ARBA00022692"/>
    </source>
</evidence>
<evidence type="ECO:0000256" key="4">
    <source>
        <dbReference type="ARBA" id="ARBA00022475"/>
    </source>
</evidence>
<evidence type="ECO:0000256" key="2">
    <source>
        <dbReference type="ARBA" id="ARBA00022448"/>
    </source>
</evidence>
<keyword evidence="4" id="KW-1003">Cell membrane</keyword>
<dbReference type="RefSeq" id="WP_146397091.1">
    <property type="nucleotide sequence ID" value="NZ_SJPJ01000001.1"/>
</dbReference>
<evidence type="ECO:0000256" key="7">
    <source>
        <dbReference type="ARBA" id="ARBA00023065"/>
    </source>
</evidence>
<gene>
    <name evidence="11" type="primary">nhaP2_1</name>
    <name evidence="11" type="ORF">CA13_27100</name>
</gene>
<evidence type="ECO:0000256" key="9">
    <source>
        <dbReference type="SAM" id="Phobius"/>
    </source>
</evidence>
<evidence type="ECO:0000256" key="3">
    <source>
        <dbReference type="ARBA" id="ARBA00022449"/>
    </source>
</evidence>
<evidence type="ECO:0000256" key="8">
    <source>
        <dbReference type="ARBA" id="ARBA00023136"/>
    </source>
</evidence>
<feature type="domain" description="Cation/H+ exchanger transmembrane" evidence="10">
    <location>
        <begin position="16"/>
        <end position="392"/>
    </location>
</feature>
<accession>A0A5C5Z1Q4</accession>
<organism evidence="11 12">
    <name type="scientific">Novipirellula herctigrandis</name>
    <dbReference type="NCBI Taxonomy" id="2527986"/>
    <lineage>
        <taxon>Bacteria</taxon>
        <taxon>Pseudomonadati</taxon>
        <taxon>Planctomycetota</taxon>
        <taxon>Planctomycetia</taxon>
        <taxon>Pirellulales</taxon>
        <taxon>Pirellulaceae</taxon>
        <taxon>Novipirellula</taxon>
    </lineage>
</organism>
<keyword evidence="2" id="KW-0813">Transport</keyword>
<dbReference type="Proteomes" id="UP000315010">
    <property type="component" value="Unassembled WGS sequence"/>
</dbReference>